<feature type="transmembrane region" description="Helical" evidence="6">
    <location>
        <begin position="193"/>
        <end position="210"/>
    </location>
</feature>
<dbReference type="GeneID" id="89948586"/>
<feature type="transmembrane region" description="Helical" evidence="6">
    <location>
        <begin position="464"/>
        <end position="487"/>
    </location>
</feature>
<feature type="transmembrane region" description="Helical" evidence="6">
    <location>
        <begin position="133"/>
        <end position="151"/>
    </location>
</feature>
<feature type="transmembrane region" description="Helical" evidence="6">
    <location>
        <begin position="324"/>
        <end position="342"/>
    </location>
</feature>
<sequence length="580" mass="63030">MKHSIDLPTAEIIEENDATVNTMTHQMYASRNTDAAAGDTVITCKDGAADSTNTTHNSSSQKSNGLASWYHFIMGDIYASDDPNLYSERRKNVIILLVALSGIAGPMSSMMYMPGILAVVQDLHTTTSAVNGTISAFVVFMGISPLVWAALSDTYGRKPMYIYSGIISVVSSVIGANSSNIGMLVVFRALQSFGSNAGLTLGAGVIADMIPVESRGKAYGVFYTGPLLGPVIGPTIGGFLCQYLGWRSTFYFTAILCGVLLIFTAFFLPETMRKQRPSPEKPMDDSLSSTSTTVQVKSKFASSSLLTTLYHSFRPMVTMLYDPNVILLMLFNSVIFASLYILNPTITQTFKQIYGYTEWQTGLCYLSLGAGFMIGSIVSGRHSDYVLKQLAKKNADGKKVISEMRLQAAVPSFFLMPAGYLIYGWTTEKQVGVYAPLIGLFIYAMGQMWAFTPTSVYLVDAKPGYSATAVGVNSCVRCIFAAITTVFSSAAVDGLGNGIMFTILAVIGILNGGFIIACYLKGTKWRRSFEQKHMPDLYILNNPDLADVSDLDKSDKADFAKQNEDQELEKIHTQHSACIA</sequence>
<comment type="caution">
    <text evidence="8">The sequence shown here is derived from an EMBL/GenBank/DDBJ whole genome shotgun (WGS) entry which is preliminary data.</text>
</comment>
<dbReference type="InterPro" id="IPR011701">
    <property type="entry name" value="MFS"/>
</dbReference>
<evidence type="ECO:0000256" key="4">
    <source>
        <dbReference type="ARBA" id="ARBA00022989"/>
    </source>
</evidence>
<evidence type="ECO:0000313" key="8">
    <source>
        <dbReference type="EMBL" id="KAK4510470.1"/>
    </source>
</evidence>
<keyword evidence="4 6" id="KW-1133">Transmembrane helix</keyword>
<feature type="transmembrane region" description="Helical" evidence="6">
    <location>
        <begin position="222"/>
        <end position="245"/>
    </location>
</feature>
<dbReference type="SUPFAM" id="SSF103473">
    <property type="entry name" value="MFS general substrate transporter"/>
    <property type="match status" value="1"/>
</dbReference>
<comment type="subcellular location">
    <subcellularLocation>
        <location evidence="1">Membrane</location>
        <topology evidence="1">Multi-pass membrane protein</topology>
    </subcellularLocation>
</comment>
<feature type="transmembrane region" description="Helical" evidence="6">
    <location>
        <begin position="499"/>
        <end position="520"/>
    </location>
</feature>
<proteinExistence type="predicted"/>
<name>A0AAN7HQQ3_9FUNG</name>
<dbReference type="FunFam" id="1.20.1250.20:FF:000172">
    <property type="entry name" value="MFS multidrug resistance transporter"/>
    <property type="match status" value="1"/>
</dbReference>
<protein>
    <submittedName>
        <fullName evidence="8">CTD small phosphatase-like protein 2</fullName>
    </submittedName>
</protein>
<keyword evidence="2" id="KW-0813">Transport</keyword>
<dbReference type="PANTHER" id="PTHR23502">
    <property type="entry name" value="MAJOR FACILITATOR SUPERFAMILY"/>
    <property type="match status" value="1"/>
</dbReference>
<evidence type="ECO:0000256" key="6">
    <source>
        <dbReference type="SAM" id="Phobius"/>
    </source>
</evidence>
<evidence type="ECO:0000256" key="2">
    <source>
        <dbReference type="ARBA" id="ARBA00022448"/>
    </source>
</evidence>
<feature type="transmembrane region" description="Helical" evidence="6">
    <location>
        <begin position="251"/>
        <end position="268"/>
    </location>
</feature>
<feature type="transmembrane region" description="Helical" evidence="6">
    <location>
        <begin position="163"/>
        <end position="187"/>
    </location>
</feature>
<keyword evidence="5 6" id="KW-0472">Membrane</keyword>
<evidence type="ECO:0000313" key="9">
    <source>
        <dbReference type="Proteomes" id="UP001304243"/>
    </source>
</evidence>
<dbReference type="GO" id="GO:0022857">
    <property type="term" value="F:transmembrane transporter activity"/>
    <property type="evidence" value="ECO:0007669"/>
    <property type="project" value="InterPro"/>
</dbReference>
<evidence type="ECO:0000256" key="5">
    <source>
        <dbReference type="ARBA" id="ARBA00023136"/>
    </source>
</evidence>
<dbReference type="EMBL" id="JASEJX010000033">
    <property type="protein sequence ID" value="KAK4510470.1"/>
    <property type="molecule type" value="Genomic_DNA"/>
</dbReference>
<keyword evidence="9" id="KW-1185">Reference proteome</keyword>
<feature type="domain" description="Major facilitator superfamily (MFS) profile" evidence="7">
    <location>
        <begin position="94"/>
        <end position="523"/>
    </location>
</feature>
<dbReference type="Pfam" id="PF07690">
    <property type="entry name" value="MFS_1"/>
    <property type="match status" value="1"/>
</dbReference>
<dbReference type="AlphaFoldDB" id="A0AAN7HQQ3"/>
<feature type="transmembrane region" description="Helical" evidence="6">
    <location>
        <begin position="362"/>
        <end position="383"/>
    </location>
</feature>
<dbReference type="Proteomes" id="UP001304243">
    <property type="component" value="Unassembled WGS sequence"/>
</dbReference>
<gene>
    <name evidence="8" type="primary">CTDSPL2</name>
    <name evidence="8" type="ORF">ATC70_004900</name>
</gene>
<dbReference type="PANTHER" id="PTHR23502:SF5">
    <property type="entry name" value="QUINIDINE RESISTANCE PROTEIN 3"/>
    <property type="match status" value="1"/>
</dbReference>
<accession>A0AAN7HQQ3</accession>
<evidence type="ECO:0000256" key="3">
    <source>
        <dbReference type="ARBA" id="ARBA00022692"/>
    </source>
</evidence>
<reference evidence="8 9" key="1">
    <citation type="submission" date="2022-11" db="EMBL/GenBank/DDBJ databases">
        <title>Mucor velutinosus strain NIH1002 WGS.</title>
        <authorList>
            <person name="Subramanian P."/>
            <person name="Mullikin J.C."/>
            <person name="Segre J.A."/>
            <person name="Zelazny A.M."/>
        </authorList>
    </citation>
    <scope>NUCLEOTIDE SEQUENCE [LARGE SCALE GENOMIC DNA]</scope>
    <source>
        <strain evidence="8 9">NIH1002</strain>
    </source>
</reference>
<keyword evidence="3 6" id="KW-0812">Transmembrane</keyword>
<organism evidence="8 9">
    <name type="scientific">Mucor velutinosus</name>
    <dbReference type="NCBI Taxonomy" id="708070"/>
    <lineage>
        <taxon>Eukaryota</taxon>
        <taxon>Fungi</taxon>
        <taxon>Fungi incertae sedis</taxon>
        <taxon>Mucoromycota</taxon>
        <taxon>Mucoromycotina</taxon>
        <taxon>Mucoromycetes</taxon>
        <taxon>Mucorales</taxon>
        <taxon>Mucorineae</taxon>
        <taxon>Mucoraceae</taxon>
        <taxon>Mucor</taxon>
    </lineage>
</organism>
<dbReference type="CDD" id="cd17323">
    <property type="entry name" value="MFS_Tpo1_MDR_like"/>
    <property type="match status" value="1"/>
</dbReference>
<feature type="transmembrane region" description="Helical" evidence="6">
    <location>
        <begin position="404"/>
        <end position="425"/>
    </location>
</feature>
<dbReference type="GO" id="GO:0005886">
    <property type="term" value="C:plasma membrane"/>
    <property type="evidence" value="ECO:0007669"/>
    <property type="project" value="TreeGrafter"/>
</dbReference>
<dbReference type="InterPro" id="IPR020846">
    <property type="entry name" value="MFS_dom"/>
</dbReference>
<feature type="transmembrane region" description="Helical" evidence="6">
    <location>
        <begin position="93"/>
        <end position="113"/>
    </location>
</feature>
<dbReference type="InterPro" id="IPR036259">
    <property type="entry name" value="MFS_trans_sf"/>
</dbReference>
<evidence type="ECO:0000256" key="1">
    <source>
        <dbReference type="ARBA" id="ARBA00004141"/>
    </source>
</evidence>
<evidence type="ECO:0000259" key="7">
    <source>
        <dbReference type="PROSITE" id="PS50850"/>
    </source>
</evidence>
<dbReference type="PROSITE" id="PS50850">
    <property type="entry name" value="MFS"/>
    <property type="match status" value="1"/>
</dbReference>
<feature type="transmembrane region" description="Helical" evidence="6">
    <location>
        <begin position="431"/>
        <end position="452"/>
    </location>
</feature>
<dbReference type="Gene3D" id="1.20.1250.20">
    <property type="entry name" value="MFS general substrate transporter like domains"/>
    <property type="match status" value="1"/>
</dbReference>
<dbReference type="RefSeq" id="XP_064677136.1">
    <property type="nucleotide sequence ID" value="XM_064824200.1"/>
</dbReference>